<feature type="domain" description="ABC transmembrane type-1" evidence="9">
    <location>
        <begin position="54"/>
        <end position="322"/>
    </location>
</feature>
<dbReference type="EMBL" id="BGZK01000408">
    <property type="protein sequence ID" value="GBP41952.1"/>
    <property type="molecule type" value="Genomic_DNA"/>
</dbReference>
<organism evidence="10 11">
    <name type="scientific">Eumeta variegata</name>
    <name type="common">Bagworm moth</name>
    <name type="synonym">Eumeta japonica</name>
    <dbReference type="NCBI Taxonomy" id="151549"/>
    <lineage>
        <taxon>Eukaryota</taxon>
        <taxon>Metazoa</taxon>
        <taxon>Ecdysozoa</taxon>
        <taxon>Arthropoda</taxon>
        <taxon>Hexapoda</taxon>
        <taxon>Insecta</taxon>
        <taxon>Pterygota</taxon>
        <taxon>Neoptera</taxon>
        <taxon>Endopterygota</taxon>
        <taxon>Lepidoptera</taxon>
        <taxon>Glossata</taxon>
        <taxon>Ditrysia</taxon>
        <taxon>Tineoidea</taxon>
        <taxon>Psychidae</taxon>
        <taxon>Oiketicinae</taxon>
        <taxon>Eumeta</taxon>
    </lineage>
</organism>
<evidence type="ECO:0000256" key="2">
    <source>
        <dbReference type="ARBA" id="ARBA00022448"/>
    </source>
</evidence>
<reference evidence="10 11" key="1">
    <citation type="journal article" date="2019" name="Commun. Biol.">
        <title>The bagworm genome reveals a unique fibroin gene that provides high tensile strength.</title>
        <authorList>
            <person name="Kono N."/>
            <person name="Nakamura H."/>
            <person name="Ohtoshi R."/>
            <person name="Tomita M."/>
            <person name="Numata K."/>
            <person name="Arakawa K."/>
        </authorList>
    </citation>
    <scope>NUCLEOTIDE SEQUENCE [LARGE SCALE GENOMIC DNA]</scope>
</reference>
<accession>A0A4C1VUC1</accession>
<keyword evidence="4" id="KW-0547">Nucleotide-binding</keyword>
<feature type="transmembrane region" description="Helical" evidence="8">
    <location>
        <begin position="180"/>
        <end position="199"/>
    </location>
</feature>
<dbReference type="STRING" id="151549.A0A4C1VUC1"/>
<dbReference type="AlphaFoldDB" id="A0A4C1VUC1"/>
<gene>
    <name evidence="10" type="ORF">EVAR_31715_1</name>
</gene>
<comment type="caution">
    <text evidence="10">The sequence shown here is derived from an EMBL/GenBank/DDBJ whole genome shotgun (WGS) entry which is preliminary data.</text>
</comment>
<dbReference type="OrthoDB" id="6500128at2759"/>
<dbReference type="GO" id="GO:0005524">
    <property type="term" value="F:ATP binding"/>
    <property type="evidence" value="ECO:0007669"/>
    <property type="project" value="UniProtKB-KW"/>
</dbReference>
<evidence type="ECO:0000256" key="7">
    <source>
        <dbReference type="ARBA" id="ARBA00023136"/>
    </source>
</evidence>
<dbReference type="PANTHER" id="PTHR24223:SF415">
    <property type="entry name" value="FI20190P1"/>
    <property type="match status" value="1"/>
</dbReference>
<keyword evidence="6 8" id="KW-1133">Transmembrane helix</keyword>
<dbReference type="PANTHER" id="PTHR24223">
    <property type="entry name" value="ATP-BINDING CASSETTE SUB-FAMILY C"/>
    <property type="match status" value="1"/>
</dbReference>
<feature type="transmembrane region" description="Helical" evidence="8">
    <location>
        <begin position="77"/>
        <end position="95"/>
    </location>
</feature>
<dbReference type="Gene3D" id="1.20.1560.10">
    <property type="entry name" value="ABC transporter type 1, transmembrane domain"/>
    <property type="match status" value="1"/>
</dbReference>
<dbReference type="PROSITE" id="PS50929">
    <property type="entry name" value="ABC_TM1F"/>
    <property type="match status" value="1"/>
</dbReference>
<dbReference type="CDD" id="cd18579">
    <property type="entry name" value="ABC_6TM_ABCC_D1"/>
    <property type="match status" value="1"/>
</dbReference>
<evidence type="ECO:0000313" key="10">
    <source>
        <dbReference type="EMBL" id="GBP41952.1"/>
    </source>
</evidence>
<keyword evidence="2" id="KW-0813">Transport</keyword>
<dbReference type="GO" id="GO:0140359">
    <property type="term" value="F:ABC-type transporter activity"/>
    <property type="evidence" value="ECO:0007669"/>
    <property type="project" value="InterPro"/>
</dbReference>
<evidence type="ECO:0000256" key="4">
    <source>
        <dbReference type="ARBA" id="ARBA00022741"/>
    </source>
</evidence>
<evidence type="ECO:0000256" key="5">
    <source>
        <dbReference type="ARBA" id="ARBA00022840"/>
    </source>
</evidence>
<proteinExistence type="predicted"/>
<dbReference type="InterPro" id="IPR050173">
    <property type="entry name" value="ABC_transporter_C-like"/>
</dbReference>
<dbReference type="GO" id="GO:0016020">
    <property type="term" value="C:membrane"/>
    <property type="evidence" value="ECO:0007669"/>
    <property type="project" value="UniProtKB-SubCell"/>
</dbReference>
<keyword evidence="7 8" id="KW-0472">Membrane</keyword>
<evidence type="ECO:0000256" key="3">
    <source>
        <dbReference type="ARBA" id="ARBA00022692"/>
    </source>
</evidence>
<name>A0A4C1VUC1_EUMVA</name>
<dbReference type="SUPFAM" id="SSF90123">
    <property type="entry name" value="ABC transporter transmembrane region"/>
    <property type="match status" value="1"/>
</dbReference>
<comment type="subcellular location">
    <subcellularLocation>
        <location evidence="1">Membrane</location>
        <topology evidence="1">Multi-pass membrane protein</topology>
    </subcellularLocation>
</comment>
<evidence type="ECO:0000256" key="1">
    <source>
        <dbReference type="ARBA" id="ARBA00004141"/>
    </source>
</evidence>
<sequence>MAGGGVAGERARPQAVAAARDDQGLLDELRALGGHVPHSGARAQVRLVLLHELPFQPVALSMMLSYWEPGSDMTYQQAVYCASAVIMMSLFIAFLNHHGTYSTQQFGMKVRIAACSLIYRKVMRMSSGALAQTTAGQVVNLLSNDVNRFDYAFIYTHFIWLLPLQVLVVCYLIYIKIGYAAIVGVIGIVLQTIPVQSYMSKLAARLRMKTAHRTDERVRIMDEIICGMQVIKMYAWEKPFEKVVELARKNEINCITSASYLRGVYLSFMVFTERLTLYITLLSYSLFGYQVTADIVFPLAQFYNTLQGTLSIIMSNAVSFLAEALISIQRLEAFMLFAYKSDKAGRDVCTAESQTDGVITIAACDTIISDATDEREDLRGVPDVDIAKLVQSVETKKKKNNLSEVDLRPNTFKKIDTEGIYNPG</sequence>
<keyword evidence="3 8" id="KW-0812">Transmembrane</keyword>
<feature type="transmembrane region" description="Helical" evidence="8">
    <location>
        <begin position="152"/>
        <end position="174"/>
    </location>
</feature>
<protein>
    <recommendedName>
        <fullName evidence="9">ABC transmembrane type-1 domain-containing protein</fullName>
    </recommendedName>
</protein>
<dbReference type="InterPro" id="IPR011527">
    <property type="entry name" value="ABC1_TM_dom"/>
</dbReference>
<evidence type="ECO:0000313" key="11">
    <source>
        <dbReference type="Proteomes" id="UP000299102"/>
    </source>
</evidence>
<keyword evidence="11" id="KW-1185">Reference proteome</keyword>
<dbReference type="Pfam" id="PF00664">
    <property type="entry name" value="ABC_membrane"/>
    <property type="match status" value="1"/>
</dbReference>
<keyword evidence="5" id="KW-0067">ATP-binding</keyword>
<dbReference type="Proteomes" id="UP000299102">
    <property type="component" value="Unassembled WGS sequence"/>
</dbReference>
<dbReference type="InterPro" id="IPR044746">
    <property type="entry name" value="ABCC_6TM_D1"/>
</dbReference>
<evidence type="ECO:0000256" key="8">
    <source>
        <dbReference type="SAM" id="Phobius"/>
    </source>
</evidence>
<evidence type="ECO:0000256" key="6">
    <source>
        <dbReference type="ARBA" id="ARBA00022989"/>
    </source>
</evidence>
<dbReference type="InterPro" id="IPR036640">
    <property type="entry name" value="ABC1_TM_sf"/>
</dbReference>
<dbReference type="FunFam" id="1.20.1560.10:FF:000026">
    <property type="entry name" value="Multidrug resistance-associated protein lethal(2)03659"/>
    <property type="match status" value="1"/>
</dbReference>
<evidence type="ECO:0000259" key="9">
    <source>
        <dbReference type="PROSITE" id="PS50929"/>
    </source>
</evidence>